<feature type="transmembrane region" description="Helical" evidence="2">
    <location>
        <begin position="131"/>
        <end position="152"/>
    </location>
</feature>
<dbReference type="Pfam" id="PF00990">
    <property type="entry name" value="GGDEF"/>
    <property type="match status" value="1"/>
</dbReference>
<evidence type="ECO:0000259" key="3">
    <source>
        <dbReference type="PROSITE" id="PS50883"/>
    </source>
</evidence>
<feature type="domain" description="GGDEF" evidence="4">
    <location>
        <begin position="338"/>
        <end position="466"/>
    </location>
</feature>
<dbReference type="PROSITE" id="PS50887">
    <property type="entry name" value="GGDEF"/>
    <property type="match status" value="1"/>
</dbReference>
<dbReference type="SUPFAM" id="SSF55073">
    <property type="entry name" value="Nucleotide cyclase"/>
    <property type="match status" value="1"/>
</dbReference>
<keyword evidence="2" id="KW-1133">Transmembrane helix</keyword>
<dbReference type="InterPro" id="IPR050706">
    <property type="entry name" value="Cyclic-di-GMP_PDE-like"/>
</dbReference>
<feature type="transmembrane region" description="Helical" evidence="2">
    <location>
        <begin position="45"/>
        <end position="65"/>
    </location>
</feature>
<feature type="transmembrane region" description="Helical" evidence="2">
    <location>
        <begin position="282"/>
        <end position="305"/>
    </location>
</feature>
<dbReference type="InterPro" id="IPR035919">
    <property type="entry name" value="EAL_sf"/>
</dbReference>
<gene>
    <name evidence="5" type="ORF">J2S57_006988</name>
</gene>
<organism evidence="5 6">
    <name type="scientific">Kineosporia succinea</name>
    <dbReference type="NCBI Taxonomy" id="84632"/>
    <lineage>
        <taxon>Bacteria</taxon>
        <taxon>Bacillati</taxon>
        <taxon>Actinomycetota</taxon>
        <taxon>Actinomycetes</taxon>
        <taxon>Kineosporiales</taxon>
        <taxon>Kineosporiaceae</taxon>
        <taxon>Kineosporia</taxon>
    </lineage>
</organism>
<evidence type="ECO:0000313" key="6">
    <source>
        <dbReference type="Proteomes" id="UP001235712"/>
    </source>
</evidence>
<feature type="transmembrane region" description="Helical" evidence="2">
    <location>
        <begin position="257"/>
        <end position="276"/>
    </location>
</feature>
<dbReference type="PANTHER" id="PTHR33121:SF70">
    <property type="entry name" value="SIGNALING PROTEIN YKOW"/>
    <property type="match status" value="1"/>
</dbReference>
<feature type="domain" description="EAL" evidence="3">
    <location>
        <begin position="475"/>
        <end position="731"/>
    </location>
</feature>
<dbReference type="InterPro" id="IPR000160">
    <property type="entry name" value="GGDEF_dom"/>
</dbReference>
<dbReference type="PANTHER" id="PTHR33121">
    <property type="entry name" value="CYCLIC DI-GMP PHOSPHODIESTERASE PDEF"/>
    <property type="match status" value="1"/>
</dbReference>
<sequence>MGLLVLAVPAGHPDVQPWLLLAGTWVAVGATLGGIAWYRPAEWIAWSLVAGMLGLWGGAGLVGLLNEDAAAVGAALVIAGQMCAVGVVVRLFWIRRHGQQEAVGKARYVFFPGAVEEFGGRWDRFSRYADLLLLVGVFGVVVAQVVATVRALPTGVSVVAAVIPVIDVVLGGLLVRFLISRDRLPRSTFLGVLAAILTVVNDLVVVVGTGERAPLHNQFAQVAAVVAVGLFVWAPLEPSMHAAFSPQALLRRRSESSRLVALMPLAAVPVLLYVIGADLLPGLVYVLTGVLVAMVALVRGAAAVLDNERLADRDWYTGLLNRRGMVLAFRELAPTAESPWQLALLDVDDFKQVNDTFGHYAGDDLLVQIARRLRGQMSPDAILGRPGGDEFVLILPPGHTPVEAIKDKVFAAPFDVAGHEMPVRVSIGVIELNLPDRDEAEVFTEVDIAVYSAKAAGRNTVVVYDPKQRDQVLGRQALLTDLRRTLDGDVTAGTFEVYYQPLVELGTGLITGCEALMRWRHTERGMVRPDDFFGLAETSGLAGELDRWVLGEALAQVAAWEQEGIGSIYVSVNLGRTSMLDPRLAEATLQSLEHAGVKPTQLHLEITEHDELPPEAGALTLALLTEAGVRVSLDDFGIGYTSLDYLHRYPVRQLKLDRSITSNLQTDPSSPLLEGIVAMARSLKVDVVAEGIETEPQRERLAGLGIAYGQGYHLCRPQPAELMTDLLRQAGPAKRIPFPRPASDNTVVNLPA</sequence>
<feature type="transmembrane region" description="Helical" evidence="2">
    <location>
        <begin position="18"/>
        <end position="38"/>
    </location>
</feature>
<keyword evidence="6" id="KW-1185">Reference proteome</keyword>
<dbReference type="CDD" id="cd01949">
    <property type="entry name" value="GGDEF"/>
    <property type="match status" value="1"/>
</dbReference>
<evidence type="ECO:0000313" key="5">
    <source>
        <dbReference type="EMBL" id="MDP9831239.1"/>
    </source>
</evidence>
<keyword evidence="2" id="KW-0472">Membrane</keyword>
<dbReference type="Gene3D" id="3.20.20.450">
    <property type="entry name" value="EAL domain"/>
    <property type="match status" value="1"/>
</dbReference>
<dbReference type="InterPro" id="IPR001633">
    <property type="entry name" value="EAL_dom"/>
</dbReference>
<dbReference type="Gene3D" id="3.30.70.270">
    <property type="match status" value="1"/>
</dbReference>
<name>A0ABT9PFR6_9ACTN</name>
<dbReference type="Pfam" id="PF00563">
    <property type="entry name" value="EAL"/>
    <property type="match status" value="1"/>
</dbReference>
<accession>A0ABT9PFR6</accession>
<dbReference type="PROSITE" id="PS50883">
    <property type="entry name" value="EAL"/>
    <property type="match status" value="1"/>
</dbReference>
<dbReference type="EMBL" id="JAUSQZ010000001">
    <property type="protein sequence ID" value="MDP9831239.1"/>
    <property type="molecule type" value="Genomic_DNA"/>
</dbReference>
<feature type="transmembrane region" description="Helical" evidence="2">
    <location>
        <begin position="158"/>
        <end position="179"/>
    </location>
</feature>
<evidence type="ECO:0000259" key="4">
    <source>
        <dbReference type="PROSITE" id="PS50887"/>
    </source>
</evidence>
<dbReference type="Proteomes" id="UP001235712">
    <property type="component" value="Unassembled WGS sequence"/>
</dbReference>
<comment type="caution">
    <text evidence="5">The sequence shown here is derived from an EMBL/GenBank/DDBJ whole genome shotgun (WGS) entry which is preliminary data.</text>
</comment>
<dbReference type="RefSeq" id="WP_307250814.1">
    <property type="nucleotide sequence ID" value="NZ_JAUSQZ010000001.1"/>
</dbReference>
<dbReference type="SUPFAM" id="SSF141868">
    <property type="entry name" value="EAL domain-like"/>
    <property type="match status" value="1"/>
</dbReference>
<feature type="transmembrane region" description="Helical" evidence="2">
    <location>
        <begin position="188"/>
        <end position="207"/>
    </location>
</feature>
<evidence type="ECO:0000256" key="1">
    <source>
        <dbReference type="SAM" id="MobiDB-lite"/>
    </source>
</evidence>
<feature type="transmembrane region" description="Helical" evidence="2">
    <location>
        <begin position="71"/>
        <end position="93"/>
    </location>
</feature>
<dbReference type="SMART" id="SM00052">
    <property type="entry name" value="EAL"/>
    <property type="match status" value="1"/>
</dbReference>
<dbReference type="SMART" id="SM00267">
    <property type="entry name" value="GGDEF"/>
    <property type="match status" value="1"/>
</dbReference>
<proteinExistence type="predicted"/>
<dbReference type="NCBIfam" id="TIGR00254">
    <property type="entry name" value="GGDEF"/>
    <property type="match status" value="1"/>
</dbReference>
<evidence type="ECO:0000256" key="2">
    <source>
        <dbReference type="SAM" id="Phobius"/>
    </source>
</evidence>
<dbReference type="InterPro" id="IPR043128">
    <property type="entry name" value="Rev_trsase/Diguanyl_cyclase"/>
</dbReference>
<feature type="compositionally biased region" description="Polar residues" evidence="1">
    <location>
        <begin position="743"/>
        <end position="752"/>
    </location>
</feature>
<reference evidence="5 6" key="1">
    <citation type="submission" date="2023-07" db="EMBL/GenBank/DDBJ databases">
        <title>Sequencing the genomes of 1000 actinobacteria strains.</title>
        <authorList>
            <person name="Klenk H.-P."/>
        </authorList>
    </citation>
    <scope>NUCLEOTIDE SEQUENCE [LARGE SCALE GENOMIC DNA]</scope>
    <source>
        <strain evidence="5 6">DSM 44388</strain>
    </source>
</reference>
<feature type="region of interest" description="Disordered" evidence="1">
    <location>
        <begin position="733"/>
        <end position="752"/>
    </location>
</feature>
<protein>
    <submittedName>
        <fullName evidence="5">Diguanylate cyclase (GGDEF)-like protein</fullName>
    </submittedName>
</protein>
<feature type="transmembrane region" description="Helical" evidence="2">
    <location>
        <begin position="219"/>
        <end position="236"/>
    </location>
</feature>
<dbReference type="InterPro" id="IPR029787">
    <property type="entry name" value="Nucleotide_cyclase"/>
</dbReference>
<keyword evidence="2" id="KW-0812">Transmembrane</keyword>
<dbReference type="CDD" id="cd01948">
    <property type="entry name" value="EAL"/>
    <property type="match status" value="1"/>
</dbReference>